<evidence type="ECO:0000256" key="2">
    <source>
        <dbReference type="ARBA" id="ARBA00009840"/>
    </source>
</evidence>
<gene>
    <name evidence="6" type="ORF">T229_02645</name>
</gene>
<dbReference type="PANTHER" id="PTHR30563:SF0">
    <property type="entry name" value="DNA RECOMBINATION PROTEIN RMUC"/>
    <property type="match status" value="1"/>
</dbReference>
<dbReference type="InterPro" id="IPR003798">
    <property type="entry name" value="DNA_recombination_RmuC"/>
</dbReference>
<dbReference type="AlphaFoldDB" id="W2CGE2"/>
<evidence type="ECO:0000256" key="4">
    <source>
        <dbReference type="ARBA" id="ARBA00023172"/>
    </source>
</evidence>
<dbReference type="Pfam" id="PF02646">
    <property type="entry name" value="RmuC"/>
    <property type="match status" value="1"/>
</dbReference>
<organism evidence="6 7">
    <name type="scientific">Tannerella sp. oral taxon BU063 isolate Cell 5</name>
    <dbReference type="NCBI Taxonomy" id="1410950"/>
    <lineage>
        <taxon>Bacteria</taxon>
        <taxon>Pseudomonadati</taxon>
        <taxon>Bacteroidota</taxon>
        <taxon>Bacteroidia</taxon>
        <taxon>Bacteroidales</taxon>
        <taxon>Tannerellaceae</taxon>
        <taxon>Tannerella</taxon>
    </lineage>
</organism>
<dbReference type="PATRIC" id="fig|1410950.3.peg.177"/>
<feature type="coiled-coil region" evidence="5">
    <location>
        <begin position="33"/>
        <end position="117"/>
    </location>
</feature>
<protein>
    <recommendedName>
        <fullName evidence="8">DNA recombination protein RmuC</fullName>
    </recommendedName>
</protein>
<sequence>MTFLYLLIGLAVGFTAAWFYLQARSRNEVLQAEQTVRQELSQLEQSARQELQRQLQTAEQARLLAEQAAARESLLRQRAESDAAELKQERDRLAREHATLQAERAALMASMDALRQQAKADAAHHQQRFDEQMATLKEQFQSVARQVLDHTSERLKSENTEHMERFTLPLRENLTQLRTAIEQTNDATTRNTASLAEQLRQMVAQTERMDRTATNLTNALRGDNKQVGDWGELVLSELLDAQGFVRGLNYDVQDTLTDDRGQAVVHDETGQRMRPDVILHYPDNEDVVIDAKVSIKAYSDYVAATDDFTRRRHLERHLQSVRSHVTELARKDYSRYITAPRRAVEFVIMFVPNDAALQLALTNDPKLWQSAFEQKVFITGTQNLYAILRMISIAWRQHTQTENQKHIFQMAEELLKRVGDFVKRFDRVGESIRALSKDYDSAYNKAYSGKQSIVQKANELKALGVKESQTYPLPAAVFAFDDDADATNPSANELPHPQP</sequence>
<evidence type="ECO:0000313" key="7">
    <source>
        <dbReference type="Proteomes" id="UP000018872"/>
    </source>
</evidence>
<comment type="caution">
    <text evidence="6">The sequence shown here is derived from an EMBL/GenBank/DDBJ whole genome shotgun (WGS) entry which is preliminary data.</text>
</comment>
<comment type="function">
    <text evidence="1">Involved in DNA recombination.</text>
</comment>
<dbReference type="GO" id="GO:0006310">
    <property type="term" value="P:DNA recombination"/>
    <property type="evidence" value="ECO:0007669"/>
    <property type="project" value="UniProtKB-KW"/>
</dbReference>
<evidence type="ECO:0000313" key="6">
    <source>
        <dbReference type="EMBL" id="ETK05566.1"/>
    </source>
</evidence>
<name>W2CGE2_9BACT</name>
<accession>W2CGE2</accession>
<evidence type="ECO:0000256" key="3">
    <source>
        <dbReference type="ARBA" id="ARBA00023054"/>
    </source>
</evidence>
<comment type="similarity">
    <text evidence="2">Belongs to the RmuC family.</text>
</comment>
<reference evidence="6 7" key="1">
    <citation type="submission" date="2013-11" db="EMBL/GenBank/DDBJ databases">
        <title>Single cell genomics of uncultured Tannerella BU063 (oral taxon 286).</title>
        <authorList>
            <person name="Beall C.J."/>
            <person name="Campbell A.G."/>
            <person name="Griffen A.L."/>
            <person name="Podar M."/>
            <person name="Leys E.J."/>
        </authorList>
    </citation>
    <scope>NUCLEOTIDE SEQUENCE [LARGE SCALE GENOMIC DNA]</scope>
    <source>
        <strain evidence="6">Cell 5</strain>
    </source>
</reference>
<dbReference type="Proteomes" id="UP000018872">
    <property type="component" value="Unassembled WGS sequence"/>
</dbReference>
<keyword evidence="3 5" id="KW-0175">Coiled coil</keyword>
<evidence type="ECO:0008006" key="8">
    <source>
        <dbReference type="Google" id="ProtNLM"/>
    </source>
</evidence>
<dbReference type="EMBL" id="AYYC01000493">
    <property type="protein sequence ID" value="ETK05566.1"/>
    <property type="molecule type" value="Genomic_DNA"/>
</dbReference>
<dbReference type="PANTHER" id="PTHR30563">
    <property type="entry name" value="DNA RECOMBINATION PROTEIN RMUC"/>
    <property type="match status" value="1"/>
</dbReference>
<evidence type="ECO:0000256" key="1">
    <source>
        <dbReference type="ARBA" id="ARBA00003416"/>
    </source>
</evidence>
<keyword evidence="4" id="KW-0233">DNA recombination</keyword>
<evidence type="ECO:0000256" key="5">
    <source>
        <dbReference type="SAM" id="Coils"/>
    </source>
</evidence>
<proteinExistence type="inferred from homology"/>